<feature type="transmembrane region" description="Helical" evidence="6">
    <location>
        <begin position="220"/>
        <end position="241"/>
    </location>
</feature>
<accession>A0A9D2A8Z9</accession>
<dbReference type="Proteomes" id="UP000824151">
    <property type="component" value="Unassembled WGS sequence"/>
</dbReference>
<feature type="transmembrane region" description="Helical" evidence="6">
    <location>
        <begin position="137"/>
        <end position="159"/>
    </location>
</feature>
<sequence>MEYFLLSLVFLTLLPNLFVAGMHDVSNSIAIPVRTRALTPRIAARLAAFFNALGVLLALPIGAHLYTWFDFPQVPGRLMLSILLSTLISLLAWNIITYLRGVPSSTTHALLAGLLGGGFAAALLTDTTLSDVMELPWLGLLLALIISPLVAFGLGYALVFGSVRMARGEDPDTVNATSRMVQSICVGITSLGTGLQQGQRFMFLTMLGLLSAGVADTTPALPYLIAGFAVLIGLGCLTGGWRIGHVLGHRLVALDPLRGMVSASTTSGLVLLGSMGLGMPLSTSLTAASATMGAGSNQRFTTVNWRQFLRILTYWLATPVATGVGSATLTLAVNPLLGLPD</sequence>
<dbReference type="AlphaFoldDB" id="A0A9D2A8Z9"/>
<evidence type="ECO:0000256" key="4">
    <source>
        <dbReference type="ARBA" id="ARBA00022989"/>
    </source>
</evidence>
<dbReference type="Pfam" id="PF01384">
    <property type="entry name" value="PHO4"/>
    <property type="match status" value="2"/>
</dbReference>
<protein>
    <submittedName>
        <fullName evidence="7">Inorganic phosphate transporter</fullName>
    </submittedName>
</protein>
<name>A0A9D2A8Z9_9MICC</name>
<dbReference type="EMBL" id="DXGD01000355">
    <property type="protein sequence ID" value="HIX00387.1"/>
    <property type="molecule type" value="Genomic_DNA"/>
</dbReference>
<keyword evidence="3 6" id="KW-0812">Transmembrane</keyword>
<organism evidence="7 8">
    <name type="scientific">Candidatus Nesterenkonia stercoripullorum</name>
    <dbReference type="NCBI Taxonomy" id="2838701"/>
    <lineage>
        <taxon>Bacteria</taxon>
        <taxon>Bacillati</taxon>
        <taxon>Actinomycetota</taxon>
        <taxon>Actinomycetes</taxon>
        <taxon>Micrococcales</taxon>
        <taxon>Micrococcaceae</taxon>
        <taxon>Nesterenkonia</taxon>
    </lineage>
</organism>
<evidence type="ECO:0000313" key="7">
    <source>
        <dbReference type="EMBL" id="HIX00387.1"/>
    </source>
</evidence>
<dbReference type="InterPro" id="IPR001204">
    <property type="entry name" value="Phos_transporter"/>
</dbReference>
<reference evidence="7" key="2">
    <citation type="submission" date="2021-04" db="EMBL/GenBank/DDBJ databases">
        <authorList>
            <person name="Gilroy R."/>
        </authorList>
    </citation>
    <scope>NUCLEOTIDE SEQUENCE</scope>
    <source>
        <strain evidence="7">ChiHejej3B27-3195</strain>
    </source>
</reference>
<dbReference type="GO" id="GO:0005315">
    <property type="term" value="F:phosphate transmembrane transporter activity"/>
    <property type="evidence" value="ECO:0007669"/>
    <property type="project" value="InterPro"/>
</dbReference>
<dbReference type="PANTHER" id="PTHR11101">
    <property type="entry name" value="PHOSPHATE TRANSPORTER"/>
    <property type="match status" value="1"/>
</dbReference>
<dbReference type="GO" id="GO:0016020">
    <property type="term" value="C:membrane"/>
    <property type="evidence" value="ECO:0007669"/>
    <property type="project" value="UniProtKB-SubCell"/>
</dbReference>
<feature type="transmembrane region" description="Helical" evidence="6">
    <location>
        <begin position="78"/>
        <end position="96"/>
    </location>
</feature>
<feature type="transmembrane region" description="Helical" evidence="6">
    <location>
        <begin position="46"/>
        <end position="66"/>
    </location>
</feature>
<evidence type="ECO:0000313" key="8">
    <source>
        <dbReference type="Proteomes" id="UP000824151"/>
    </source>
</evidence>
<reference evidence="7" key="1">
    <citation type="journal article" date="2021" name="PeerJ">
        <title>Extensive microbial diversity within the chicken gut microbiome revealed by metagenomics and culture.</title>
        <authorList>
            <person name="Gilroy R."/>
            <person name="Ravi A."/>
            <person name="Getino M."/>
            <person name="Pursley I."/>
            <person name="Horton D.L."/>
            <person name="Alikhan N.F."/>
            <person name="Baker D."/>
            <person name="Gharbi K."/>
            <person name="Hall N."/>
            <person name="Watson M."/>
            <person name="Adriaenssens E.M."/>
            <person name="Foster-Nyarko E."/>
            <person name="Jarju S."/>
            <person name="Secka A."/>
            <person name="Antonio M."/>
            <person name="Oren A."/>
            <person name="Chaudhuri R.R."/>
            <person name="La Ragione R."/>
            <person name="Hildebrand F."/>
            <person name="Pallen M.J."/>
        </authorList>
    </citation>
    <scope>NUCLEOTIDE SEQUENCE</scope>
    <source>
        <strain evidence="7">ChiHejej3B27-3195</strain>
    </source>
</reference>
<keyword evidence="2" id="KW-0813">Transport</keyword>
<feature type="transmembrane region" description="Helical" evidence="6">
    <location>
        <begin position="108"/>
        <end position="125"/>
    </location>
</feature>
<dbReference type="PANTHER" id="PTHR11101:SF80">
    <property type="entry name" value="PHOSPHATE TRANSPORTER"/>
    <property type="match status" value="1"/>
</dbReference>
<dbReference type="GO" id="GO:0035435">
    <property type="term" value="P:phosphate ion transmembrane transport"/>
    <property type="evidence" value="ECO:0007669"/>
    <property type="project" value="TreeGrafter"/>
</dbReference>
<evidence type="ECO:0000256" key="2">
    <source>
        <dbReference type="ARBA" id="ARBA00022448"/>
    </source>
</evidence>
<comment type="caution">
    <text evidence="7">The sequence shown here is derived from an EMBL/GenBank/DDBJ whole genome shotgun (WGS) entry which is preliminary data.</text>
</comment>
<feature type="transmembrane region" description="Helical" evidence="6">
    <location>
        <begin position="312"/>
        <end position="333"/>
    </location>
</feature>
<evidence type="ECO:0000256" key="6">
    <source>
        <dbReference type="SAM" id="Phobius"/>
    </source>
</evidence>
<evidence type="ECO:0000256" key="5">
    <source>
        <dbReference type="ARBA" id="ARBA00023136"/>
    </source>
</evidence>
<evidence type="ECO:0000256" key="3">
    <source>
        <dbReference type="ARBA" id="ARBA00022692"/>
    </source>
</evidence>
<proteinExistence type="predicted"/>
<keyword evidence="5 6" id="KW-0472">Membrane</keyword>
<evidence type="ECO:0000256" key="1">
    <source>
        <dbReference type="ARBA" id="ARBA00004141"/>
    </source>
</evidence>
<gene>
    <name evidence="7" type="ORF">H9871_09605</name>
</gene>
<comment type="subcellular location">
    <subcellularLocation>
        <location evidence="1">Membrane</location>
        <topology evidence="1">Multi-pass membrane protein</topology>
    </subcellularLocation>
</comment>
<keyword evidence="4 6" id="KW-1133">Transmembrane helix</keyword>